<dbReference type="AlphaFoldDB" id="A0A8S9H8R3"/>
<accession>A0A8S9H8R3</accession>
<sequence>MDEGTKLGQQYGQYGHVRSCTAMYGHGRFTKKSGSTKKRVRAMCKNRASGTDRRVQEKLV</sequence>
<name>A0A8S9H8R3_BRACR</name>
<proteinExistence type="predicted"/>
<comment type="caution">
    <text evidence="1">The sequence shown here is derived from an EMBL/GenBank/DDBJ whole genome shotgun (WGS) entry which is preliminary data.</text>
</comment>
<organism evidence="1 2">
    <name type="scientific">Brassica cretica</name>
    <name type="common">Mustard</name>
    <dbReference type="NCBI Taxonomy" id="69181"/>
    <lineage>
        <taxon>Eukaryota</taxon>
        <taxon>Viridiplantae</taxon>
        <taxon>Streptophyta</taxon>
        <taxon>Embryophyta</taxon>
        <taxon>Tracheophyta</taxon>
        <taxon>Spermatophyta</taxon>
        <taxon>Magnoliopsida</taxon>
        <taxon>eudicotyledons</taxon>
        <taxon>Gunneridae</taxon>
        <taxon>Pentapetalae</taxon>
        <taxon>rosids</taxon>
        <taxon>malvids</taxon>
        <taxon>Brassicales</taxon>
        <taxon>Brassicaceae</taxon>
        <taxon>Brassiceae</taxon>
        <taxon>Brassica</taxon>
    </lineage>
</organism>
<dbReference type="Proteomes" id="UP000712281">
    <property type="component" value="Unassembled WGS sequence"/>
</dbReference>
<protein>
    <submittedName>
        <fullName evidence="1">Uncharacterized protein</fullName>
    </submittedName>
</protein>
<dbReference type="EMBL" id="QGKW02001988">
    <property type="protein sequence ID" value="KAF2552967.1"/>
    <property type="molecule type" value="Genomic_DNA"/>
</dbReference>
<gene>
    <name evidence="1" type="ORF">F2Q68_00034434</name>
</gene>
<reference evidence="1" key="1">
    <citation type="submission" date="2019-12" db="EMBL/GenBank/DDBJ databases">
        <title>Genome sequencing and annotation of Brassica cretica.</title>
        <authorList>
            <person name="Studholme D.J."/>
            <person name="Sarris P.F."/>
        </authorList>
    </citation>
    <scope>NUCLEOTIDE SEQUENCE</scope>
    <source>
        <strain evidence="1">PFS-001/15</strain>
        <tissue evidence="1">Leaf</tissue>
    </source>
</reference>
<evidence type="ECO:0000313" key="2">
    <source>
        <dbReference type="Proteomes" id="UP000712281"/>
    </source>
</evidence>
<evidence type="ECO:0000313" key="1">
    <source>
        <dbReference type="EMBL" id="KAF2552967.1"/>
    </source>
</evidence>